<dbReference type="AlphaFoldDB" id="A0A0D2EVG9"/>
<accession>A0A0D2EVG9</accession>
<dbReference type="EMBL" id="KN846986">
    <property type="protein sequence ID" value="KIW93831.1"/>
    <property type="molecule type" value="Genomic_DNA"/>
</dbReference>
<reference evidence="3" key="1">
    <citation type="submission" date="2015-01" db="EMBL/GenBank/DDBJ databases">
        <title>The Genome Sequence of Cladophialophora bantiana CBS 173.52.</title>
        <authorList>
            <consortium name="The Broad Institute Genomics Platform"/>
            <person name="Cuomo C."/>
            <person name="de Hoog S."/>
            <person name="Gorbushina A."/>
            <person name="Stielow B."/>
            <person name="Teixiera M."/>
            <person name="Abouelleil A."/>
            <person name="Chapman S.B."/>
            <person name="Priest M."/>
            <person name="Young S.K."/>
            <person name="Wortman J."/>
            <person name="Nusbaum C."/>
            <person name="Birren B."/>
        </authorList>
    </citation>
    <scope>NUCLEOTIDE SEQUENCE [LARGE SCALE GENOMIC DNA]</scope>
    <source>
        <strain evidence="3">CBS 173.52</strain>
    </source>
</reference>
<keyword evidence="4" id="KW-1185">Reference proteome</keyword>
<dbReference type="OrthoDB" id="4153359at2759"/>
<proteinExistence type="predicted"/>
<protein>
    <submittedName>
        <fullName evidence="3">Uncharacterized protein</fullName>
    </submittedName>
</protein>
<dbReference type="VEuPathDB" id="FungiDB:Z519_05146"/>
<dbReference type="HOGENOM" id="CLU_050870_0_0_1"/>
<feature type="compositionally biased region" description="Polar residues" evidence="1">
    <location>
        <begin position="177"/>
        <end position="186"/>
    </location>
</feature>
<dbReference type="GeneID" id="27698074"/>
<keyword evidence="2" id="KW-0812">Transmembrane</keyword>
<keyword evidence="2" id="KW-0472">Membrane</keyword>
<feature type="region of interest" description="Disordered" evidence="1">
    <location>
        <begin position="377"/>
        <end position="400"/>
    </location>
</feature>
<feature type="region of interest" description="Disordered" evidence="1">
    <location>
        <begin position="296"/>
        <end position="323"/>
    </location>
</feature>
<name>A0A0D2EVG9_CLAB1</name>
<evidence type="ECO:0000256" key="2">
    <source>
        <dbReference type="SAM" id="Phobius"/>
    </source>
</evidence>
<sequence length="425" mass="46907">MATQQNNDGQSALAIAPSLIVGIVILASFACIIIFASIFRYCRRSQSTLVDPGFASDTGGAEFYNSNKPPSAAQAVRLKEVRWINNMYAWERGRQARMEIGEIRPTTMLMGRRGENKNWDEYSIAGDNSWPNSTGSGNAAGEYSHTPYFNNPDGPCVRSSSQQRLSHLAPPADHVRNSYQSTTSGNGYLPRHPSALLPPPAHGRREALGSVTPKSPLRNEYQIHAEERDLRSGLEAGLQLTGNMVESDPTQRRGWNPYGNPKITISDDSQDVALGRSPTLRAYDVDFETVPLDGSIETAKSGAGTDTIQQNPSKPSPEIADHRPSAVVANDESYPPLKLQFLSQSKYQNSVNVHEGDEVDLHSGPNEQLPMHRAETRTKQHKEQVEDMDESTNGDDEISRENVNGMIQEWERVNGRFGRSYLAAL</sequence>
<feature type="transmembrane region" description="Helical" evidence="2">
    <location>
        <begin position="12"/>
        <end position="39"/>
    </location>
</feature>
<dbReference type="Proteomes" id="UP000053789">
    <property type="component" value="Unassembled WGS sequence"/>
</dbReference>
<gene>
    <name evidence="3" type="ORF">Z519_05146</name>
</gene>
<evidence type="ECO:0000313" key="4">
    <source>
        <dbReference type="Proteomes" id="UP000053789"/>
    </source>
</evidence>
<feature type="compositionally biased region" description="Acidic residues" evidence="1">
    <location>
        <begin position="386"/>
        <end position="398"/>
    </location>
</feature>
<feature type="region of interest" description="Disordered" evidence="1">
    <location>
        <begin position="173"/>
        <end position="219"/>
    </location>
</feature>
<feature type="compositionally biased region" description="Polar residues" evidence="1">
    <location>
        <begin position="304"/>
        <end position="313"/>
    </location>
</feature>
<dbReference type="RefSeq" id="XP_016620500.1">
    <property type="nucleotide sequence ID" value="XM_016762887.1"/>
</dbReference>
<organism evidence="3 4">
    <name type="scientific">Cladophialophora bantiana (strain ATCC 10958 / CBS 173.52 / CDC B-1940 / NIH 8579)</name>
    <name type="common">Xylohypha bantiana</name>
    <dbReference type="NCBI Taxonomy" id="1442370"/>
    <lineage>
        <taxon>Eukaryota</taxon>
        <taxon>Fungi</taxon>
        <taxon>Dikarya</taxon>
        <taxon>Ascomycota</taxon>
        <taxon>Pezizomycotina</taxon>
        <taxon>Eurotiomycetes</taxon>
        <taxon>Chaetothyriomycetidae</taxon>
        <taxon>Chaetothyriales</taxon>
        <taxon>Herpotrichiellaceae</taxon>
        <taxon>Cladophialophora</taxon>
    </lineage>
</organism>
<evidence type="ECO:0000313" key="3">
    <source>
        <dbReference type="EMBL" id="KIW93831.1"/>
    </source>
</evidence>
<keyword evidence="2" id="KW-1133">Transmembrane helix</keyword>
<evidence type="ECO:0000256" key="1">
    <source>
        <dbReference type="SAM" id="MobiDB-lite"/>
    </source>
</evidence>